<dbReference type="InterPro" id="IPR009622">
    <property type="entry name" value="NDUFAF4"/>
</dbReference>
<dbReference type="STRING" id="6182.A0A4Z2DRP8"/>
<evidence type="ECO:0000256" key="2">
    <source>
        <dbReference type="ARBA" id="ARBA00022481"/>
    </source>
</evidence>
<evidence type="ECO:0000313" key="6">
    <source>
        <dbReference type="Proteomes" id="UP000311919"/>
    </source>
</evidence>
<dbReference type="Proteomes" id="UP000311919">
    <property type="component" value="Unassembled WGS sequence"/>
</dbReference>
<dbReference type="PANTHER" id="PTHR43804">
    <property type="entry name" value="LD18447P"/>
    <property type="match status" value="1"/>
</dbReference>
<keyword evidence="6" id="KW-1185">Reference proteome</keyword>
<dbReference type="GO" id="GO:0005739">
    <property type="term" value="C:mitochondrion"/>
    <property type="evidence" value="ECO:0007669"/>
    <property type="project" value="GOC"/>
</dbReference>
<sequence>MGKVLSSVRRFVTSYNLEDRVIKHLEANKHGLKLPPRHPGTVLVTDEHYEELSMQNPKLDKNVNSLEVVSRTLTKGILPEGIEYVDNTTRKFPKKYDGFDPYPVPSKDFGFIVPESVPRGRLAMRQAVELIKSHQKGVSSVDSLSESYFLSEEKIKQILGHFSLFEAYGKQVWVPMSQQSGHLLDAPISNELNDEEAFGRNEYGQRKIALRHLNNFCFFTGMHTLKFCSRIHRFRGISRFPASNSGLCTVSLSWLPKDLVEQFDAFKKNTISKYEDISKLMTSGAGDCDLLSLSESWKKLRPLVDVIEELDILLEADKEVEQLVADIVGTDAEDDVNDLKAIAELEHKQRNILREALEKKLLNLLLPVDQRDLESTVIMELFAGAGGKEAGLFAHDLLIMYQALAIQRNWSFNIKQETVMSSEECTPSHNEKSLSYVRVEIQGEPTAESGILSLGAYGQLKWEAGVHRVQRVPVTSSQNKIHTSTVAVSIQPNYGDVDVDISDDDLKWEFHRPTGPGGQNLNKSTSAVRLTHLPTGIIVSCQRERHQHTNKKHALGMLKEKLRDIQLKSQLHLIDSIRQSHLGNLDRSEKIRTYNFPQDRITDHRLGNSWNNLHRFMKQAVGLSELIESLYKQNLVEQLRQRLCTDDVRSSL</sequence>
<protein>
    <submittedName>
        <fullName evidence="5">Peptide chain release factor 1 isoform 2</fullName>
    </submittedName>
</protein>
<name>A0A4Z2DRP8_SCHJA</name>
<dbReference type="GO" id="GO:0003747">
    <property type="term" value="F:translation release factor activity"/>
    <property type="evidence" value="ECO:0007669"/>
    <property type="project" value="InterPro"/>
</dbReference>
<dbReference type="OrthoDB" id="2019491at2759"/>
<dbReference type="Pfam" id="PF00472">
    <property type="entry name" value="RF-1"/>
    <property type="match status" value="1"/>
</dbReference>
<dbReference type="GO" id="GO:0032981">
    <property type="term" value="P:mitochondrial respiratory chain complex I assembly"/>
    <property type="evidence" value="ECO:0007669"/>
    <property type="project" value="InterPro"/>
</dbReference>
<dbReference type="EMBL" id="SKCS01000054">
    <property type="protein sequence ID" value="TNN19234.1"/>
    <property type="molecule type" value="Genomic_DNA"/>
</dbReference>
<dbReference type="SUPFAM" id="SSF75620">
    <property type="entry name" value="Release factor"/>
    <property type="match status" value="1"/>
</dbReference>
<evidence type="ECO:0000313" key="5">
    <source>
        <dbReference type="EMBL" id="TNN19234.1"/>
    </source>
</evidence>
<dbReference type="Gene3D" id="3.30.160.20">
    <property type="match status" value="1"/>
</dbReference>
<dbReference type="InterPro" id="IPR000352">
    <property type="entry name" value="Pep_chain_release_fac_I"/>
</dbReference>
<feature type="domain" description="Peptide chain release factor" evidence="4">
    <location>
        <begin position="330"/>
        <end position="463"/>
    </location>
</feature>
<dbReference type="InterPro" id="IPR050057">
    <property type="entry name" value="Prokaryotic/Mito_RF"/>
</dbReference>
<dbReference type="AlphaFoldDB" id="A0A4Z2DRP8"/>
<comment type="caution">
    <text evidence="5">The sequence shown here is derived from an EMBL/GenBank/DDBJ whole genome shotgun (WGS) entry which is preliminary data.</text>
</comment>
<dbReference type="Pfam" id="PF03462">
    <property type="entry name" value="PCRF"/>
    <property type="match status" value="1"/>
</dbReference>
<dbReference type="Gene3D" id="3.30.70.1660">
    <property type="match status" value="1"/>
</dbReference>
<dbReference type="PANTHER" id="PTHR43804:SF7">
    <property type="entry name" value="LD18447P"/>
    <property type="match status" value="1"/>
</dbReference>
<evidence type="ECO:0000259" key="4">
    <source>
        <dbReference type="SMART" id="SM00937"/>
    </source>
</evidence>
<reference evidence="5 6" key="1">
    <citation type="submission" date="2019-03" db="EMBL/GenBank/DDBJ databases">
        <title>An improved genome assembly of the fluke Schistosoma japonicum.</title>
        <authorList>
            <person name="Hu W."/>
            <person name="Luo F."/>
            <person name="Yin M."/>
            <person name="Mo X."/>
            <person name="Sun C."/>
            <person name="Wu Q."/>
            <person name="Zhu B."/>
            <person name="Xiang M."/>
            <person name="Wang J."/>
            <person name="Wang Y."/>
            <person name="Zhang T."/>
            <person name="Xu B."/>
            <person name="Zheng H."/>
            <person name="Feng Z."/>
        </authorList>
    </citation>
    <scope>NUCLEOTIDE SEQUENCE [LARGE SCALE GENOMIC DNA]</scope>
    <source>
        <strain evidence="5">HuSjv2</strain>
        <tissue evidence="5">Worms</tissue>
    </source>
</reference>
<organism evidence="5 6">
    <name type="scientific">Schistosoma japonicum</name>
    <name type="common">Blood fluke</name>
    <dbReference type="NCBI Taxonomy" id="6182"/>
    <lineage>
        <taxon>Eukaryota</taxon>
        <taxon>Metazoa</taxon>
        <taxon>Spiralia</taxon>
        <taxon>Lophotrochozoa</taxon>
        <taxon>Platyhelminthes</taxon>
        <taxon>Trematoda</taxon>
        <taxon>Digenea</taxon>
        <taxon>Strigeidida</taxon>
        <taxon>Schistosomatoidea</taxon>
        <taxon>Schistosomatidae</taxon>
        <taxon>Schistosoma</taxon>
    </lineage>
</organism>
<dbReference type="InterPro" id="IPR005139">
    <property type="entry name" value="PCRF"/>
</dbReference>
<proteinExistence type="inferred from homology"/>
<dbReference type="SMART" id="SM00937">
    <property type="entry name" value="PCRF"/>
    <property type="match status" value="1"/>
</dbReference>
<evidence type="ECO:0000256" key="1">
    <source>
        <dbReference type="ARBA" id="ARBA00010835"/>
    </source>
</evidence>
<dbReference type="Pfam" id="PF06784">
    <property type="entry name" value="UPF0240"/>
    <property type="match status" value="1"/>
</dbReference>
<accession>A0A4Z2DRP8</accession>
<comment type="similarity">
    <text evidence="1">Belongs to the prokaryotic/mitochondrial release factor family.</text>
</comment>
<evidence type="ECO:0000256" key="3">
    <source>
        <dbReference type="ARBA" id="ARBA00022917"/>
    </source>
</evidence>
<dbReference type="InterPro" id="IPR045853">
    <property type="entry name" value="Pep_chain_release_fac_I_sf"/>
</dbReference>
<gene>
    <name evidence="5" type="ORF">EWB00_009310</name>
</gene>
<keyword evidence="3" id="KW-0648">Protein biosynthesis</keyword>
<dbReference type="Gene3D" id="6.10.140.1950">
    <property type="match status" value="1"/>
</dbReference>
<keyword evidence="2" id="KW-0488">Methylation</keyword>